<sequence>MRERNRNWARNWNHMGWGNFFETAGAVLHTTQQAWLGCTVQRGRATWSGAGAAAGGGLRGCWTDWAAWCCCLDYTRHKAAQGCAWLHGAGAGLLLVAVEAWAAGVRGRKSRIDTHGGSTATLQLGAYLHAPTAMSAWGLSEGTLTCKSPFVPDIPWDYCRLLPLVQASSAVIIPSSLNSSTSKGLRACTVAAAVGDLHPSKFKVYSKQCKEAIQAANNRQQSKDVTTLLAYEPIYQHTILCRAIELVRVSLPLLHIKGWALRHKDFRPERSGDELSMRQPTA</sequence>
<keyword evidence="2" id="KW-1185">Reference proteome</keyword>
<accession>A0A7J0FXC9</accession>
<gene>
    <name evidence="1" type="ORF">Acr_15g0019510</name>
</gene>
<dbReference type="EMBL" id="BJWL01000015">
    <property type="protein sequence ID" value="GFZ03343.1"/>
    <property type="molecule type" value="Genomic_DNA"/>
</dbReference>
<evidence type="ECO:0000313" key="1">
    <source>
        <dbReference type="EMBL" id="GFZ03343.1"/>
    </source>
</evidence>
<reference evidence="1 2" key="1">
    <citation type="submission" date="2019-07" db="EMBL/GenBank/DDBJ databases">
        <title>De Novo Assembly of kiwifruit Actinidia rufa.</title>
        <authorList>
            <person name="Sugita-Konishi S."/>
            <person name="Sato K."/>
            <person name="Mori E."/>
            <person name="Abe Y."/>
            <person name="Kisaki G."/>
            <person name="Hamano K."/>
            <person name="Suezawa K."/>
            <person name="Otani M."/>
            <person name="Fukuda T."/>
            <person name="Manabe T."/>
            <person name="Gomi K."/>
            <person name="Tabuchi M."/>
            <person name="Akimitsu K."/>
            <person name="Kataoka I."/>
        </authorList>
    </citation>
    <scope>NUCLEOTIDE SEQUENCE [LARGE SCALE GENOMIC DNA]</scope>
    <source>
        <strain evidence="2">cv. Fuchu</strain>
    </source>
</reference>
<dbReference type="Proteomes" id="UP000585474">
    <property type="component" value="Unassembled WGS sequence"/>
</dbReference>
<dbReference type="AlphaFoldDB" id="A0A7J0FXC9"/>
<organism evidence="1 2">
    <name type="scientific">Actinidia rufa</name>
    <dbReference type="NCBI Taxonomy" id="165716"/>
    <lineage>
        <taxon>Eukaryota</taxon>
        <taxon>Viridiplantae</taxon>
        <taxon>Streptophyta</taxon>
        <taxon>Embryophyta</taxon>
        <taxon>Tracheophyta</taxon>
        <taxon>Spermatophyta</taxon>
        <taxon>Magnoliopsida</taxon>
        <taxon>eudicotyledons</taxon>
        <taxon>Gunneridae</taxon>
        <taxon>Pentapetalae</taxon>
        <taxon>asterids</taxon>
        <taxon>Ericales</taxon>
        <taxon>Actinidiaceae</taxon>
        <taxon>Actinidia</taxon>
    </lineage>
</organism>
<evidence type="ECO:0000313" key="2">
    <source>
        <dbReference type="Proteomes" id="UP000585474"/>
    </source>
</evidence>
<name>A0A7J0FXC9_9ERIC</name>
<protein>
    <submittedName>
        <fullName evidence="1">Uncharacterized protein</fullName>
    </submittedName>
</protein>
<proteinExistence type="predicted"/>
<comment type="caution">
    <text evidence="1">The sequence shown here is derived from an EMBL/GenBank/DDBJ whole genome shotgun (WGS) entry which is preliminary data.</text>
</comment>